<organism evidence="1 2">
    <name type="scientific">Lysinibacillus capsici</name>
    <dbReference type="NCBI Taxonomy" id="2115968"/>
    <lineage>
        <taxon>Bacteria</taxon>
        <taxon>Bacillati</taxon>
        <taxon>Bacillota</taxon>
        <taxon>Bacilli</taxon>
        <taxon>Bacillales</taxon>
        <taxon>Bacillaceae</taxon>
        <taxon>Lysinibacillus</taxon>
    </lineage>
</organism>
<evidence type="ECO:0000313" key="1">
    <source>
        <dbReference type="EMBL" id="SPT99838.1"/>
    </source>
</evidence>
<evidence type="ECO:0000313" key="2">
    <source>
        <dbReference type="Proteomes" id="UP000251431"/>
    </source>
</evidence>
<accession>A0A2X0Y1E9</accession>
<gene>
    <name evidence="1" type="ORF">NCTC7582_02717</name>
</gene>
<sequence length="30" mass="3398">MKYDKQCINNEKDVAVMATSSILMGFTLFV</sequence>
<name>A0A2X0Y1E9_9BACI</name>
<dbReference type="AlphaFoldDB" id="A0A2X0Y1E9"/>
<dbReference type="EMBL" id="UAQE01000001">
    <property type="protein sequence ID" value="SPT99838.1"/>
    <property type="molecule type" value="Genomic_DNA"/>
</dbReference>
<dbReference type="Proteomes" id="UP000251431">
    <property type="component" value="Unassembled WGS sequence"/>
</dbReference>
<reference evidence="1 2" key="1">
    <citation type="submission" date="2018-06" db="EMBL/GenBank/DDBJ databases">
        <authorList>
            <consortium name="Pathogen Informatics"/>
            <person name="Doyle S."/>
        </authorList>
    </citation>
    <scope>NUCLEOTIDE SEQUENCE [LARGE SCALE GENOMIC DNA]</scope>
    <source>
        <strain evidence="1 2">NCTC7582</strain>
    </source>
</reference>
<protein>
    <submittedName>
        <fullName evidence="1">Uncharacterized protein</fullName>
    </submittedName>
</protein>
<proteinExistence type="predicted"/>